<dbReference type="AlphaFoldDB" id="A0A8B9P3B7"/>
<organism evidence="1 2">
    <name type="scientific">Apteryx owenii</name>
    <name type="common">Little spotted kiwi</name>
    <dbReference type="NCBI Taxonomy" id="8824"/>
    <lineage>
        <taxon>Eukaryota</taxon>
        <taxon>Metazoa</taxon>
        <taxon>Chordata</taxon>
        <taxon>Craniata</taxon>
        <taxon>Vertebrata</taxon>
        <taxon>Euteleostomi</taxon>
        <taxon>Archelosauria</taxon>
        <taxon>Archosauria</taxon>
        <taxon>Dinosauria</taxon>
        <taxon>Saurischia</taxon>
        <taxon>Theropoda</taxon>
        <taxon>Coelurosauria</taxon>
        <taxon>Aves</taxon>
        <taxon>Palaeognathae</taxon>
        <taxon>Apterygiformes</taxon>
        <taxon>Apterygidae</taxon>
        <taxon>Apteryx</taxon>
    </lineage>
</organism>
<evidence type="ECO:0000313" key="2">
    <source>
        <dbReference type="Proteomes" id="UP000694424"/>
    </source>
</evidence>
<proteinExistence type="predicted"/>
<dbReference type="Ensembl" id="ENSAOWT00000004302.1">
    <property type="protein sequence ID" value="ENSAOWP00000003750.1"/>
    <property type="gene ID" value="ENSAOWG00000002656.1"/>
</dbReference>
<reference evidence="1" key="1">
    <citation type="submission" date="2025-08" db="UniProtKB">
        <authorList>
            <consortium name="Ensembl"/>
        </authorList>
    </citation>
    <scope>IDENTIFICATION</scope>
</reference>
<reference evidence="1" key="2">
    <citation type="submission" date="2025-09" db="UniProtKB">
        <authorList>
            <consortium name="Ensembl"/>
        </authorList>
    </citation>
    <scope>IDENTIFICATION</scope>
</reference>
<dbReference type="Proteomes" id="UP000694424">
    <property type="component" value="Unplaced"/>
</dbReference>
<keyword evidence="2" id="KW-1185">Reference proteome</keyword>
<accession>A0A8B9P3B7</accession>
<protein>
    <submittedName>
        <fullName evidence="1">Uncharacterized protein</fullName>
    </submittedName>
</protein>
<sequence length="90" mass="9532">LSVFKDLGFFVALLLERGHPLGIAHCSPELLGSSDPAGSASRVAGTTGVHSTQYFALESFLPLSFTAAIDGCLEILSQSVWDIHGGFWLP</sequence>
<name>A0A8B9P3B7_APTOW</name>
<evidence type="ECO:0000313" key="1">
    <source>
        <dbReference type="Ensembl" id="ENSAOWP00000003750.1"/>
    </source>
</evidence>